<proteinExistence type="predicted"/>
<dbReference type="OrthoDB" id="10057368at2759"/>
<sequence length="125" mass="14788">MLKVLTCSHYQKLFQQEVQRLSVIDIDTPYHSEFSLKNKTLAKFGGARHEDVVKWLSDVEEIFNRAQFQLSNKYLAVQSYLIDSAAKWFRYNKATIIDWSTFKIELVKAYQPSLHQTLLKMEQRL</sequence>
<accession>A0A815XPI3</accession>
<dbReference type="AlphaFoldDB" id="A0A815XPI3"/>
<evidence type="ECO:0008006" key="3">
    <source>
        <dbReference type="Google" id="ProtNLM"/>
    </source>
</evidence>
<evidence type="ECO:0000313" key="1">
    <source>
        <dbReference type="EMBL" id="CAF1560147.1"/>
    </source>
</evidence>
<dbReference type="Proteomes" id="UP000663852">
    <property type="component" value="Unassembled WGS sequence"/>
</dbReference>
<reference evidence="1" key="1">
    <citation type="submission" date="2021-02" db="EMBL/GenBank/DDBJ databases">
        <authorList>
            <person name="Nowell W R."/>
        </authorList>
    </citation>
    <scope>NUCLEOTIDE SEQUENCE</scope>
</reference>
<gene>
    <name evidence="1" type="ORF">EDS130_LOCUS46533</name>
</gene>
<comment type="caution">
    <text evidence="1">The sequence shown here is derived from an EMBL/GenBank/DDBJ whole genome shotgun (WGS) entry which is preliminary data.</text>
</comment>
<dbReference type="EMBL" id="CAJNOJ010002517">
    <property type="protein sequence ID" value="CAF1560147.1"/>
    <property type="molecule type" value="Genomic_DNA"/>
</dbReference>
<protein>
    <recommendedName>
        <fullName evidence="3">Retrotransposon gag domain-containing protein</fullName>
    </recommendedName>
</protein>
<organism evidence="1 2">
    <name type="scientific">Adineta ricciae</name>
    <name type="common">Rotifer</name>
    <dbReference type="NCBI Taxonomy" id="249248"/>
    <lineage>
        <taxon>Eukaryota</taxon>
        <taxon>Metazoa</taxon>
        <taxon>Spiralia</taxon>
        <taxon>Gnathifera</taxon>
        <taxon>Rotifera</taxon>
        <taxon>Eurotatoria</taxon>
        <taxon>Bdelloidea</taxon>
        <taxon>Adinetida</taxon>
        <taxon>Adinetidae</taxon>
        <taxon>Adineta</taxon>
    </lineage>
</organism>
<name>A0A815XPI3_ADIRI</name>
<evidence type="ECO:0000313" key="2">
    <source>
        <dbReference type="Proteomes" id="UP000663852"/>
    </source>
</evidence>